<sequence>MSTPSADPDPDDSPGLESGGGVRPGDTPPSEAGTSGLSHHEAKEPSKGLNRAIPVAIVALAFLFVLFLLVRVALLD</sequence>
<keyword evidence="2" id="KW-0812">Transmembrane</keyword>
<accession>A0ABU8RJL3</accession>
<evidence type="ECO:0000313" key="3">
    <source>
        <dbReference type="EMBL" id="MEJ5945272.1"/>
    </source>
</evidence>
<dbReference type="InterPro" id="IPR045512">
    <property type="entry name" value="DUF6480"/>
</dbReference>
<gene>
    <name evidence="3" type="ORF">WDZ17_08190</name>
</gene>
<organism evidence="3 4">
    <name type="scientific">Pseudokineococcus basanitobsidens</name>
    <dbReference type="NCBI Taxonomy" id="1926649"/>
    <lineage>
        <taxon>Bacteria</taxon>
        <taxon>Bacillati</taxon>
        <taxon>Actinomycetota</taxon>
        <taxon>Actinomycetes</taxon>
        <taxon>Kineosporiales</taxon>
        <taxon>Kineosporiaceae</taxon>
        <taxon>Pseudokineococcus</taxon>
    </lineage>
</organism>
<feature type="region of interest" description="Disordered" evidence="1">
    <location>
        <begin position="1"/>
        <end position="45"/>
    </location>
</feature>
<dbReference type="Pfam" id="PF20088">
    <property type="entry name" value="DUF6480"/>
    <property type="match status" value="1"/>
</dbReference>
<evidence type="ECO:0000256" key="1">
    <source>
        <dbReference type="SAM" id="MobiDB-lite"/>
    </source>
</evidence>
<keyword evidence="2" id="KW-0472">Membrane</keyword>
<dbReference type="RefSeq" id="WP_339574652.1">
    <property type="nucleotide sequence ID" value="NZ_JBBIAA010000006.1"/>
</dbReference>
<evidence type="ECO:0000256" key="2">
    <source>
        <dbReference type="SAM" id="Phobius"/>
    </source>
</evidence>
<protein>
    <submittedName>
        <fullName evidence="3">DUF6480 family protein</fullName>
    </submittedName>
</protein>
<reference evidence="3 4" key="1">
    <citation type="journal article" date="2017" name="Int. J. Syst. Evol. Microbiol.">
        <title>Pseudokineococcus basanitobsidens sp. nov., isolated from volcanic rock.</title>
        <authorList>
            <person name="Lee D.W."/>
            <person name="Park M.Y."/>
            <person name="Kim J.J."/>
            <person name="Kim B.S."/>
        </authorList>
    </citation>
    <scope>NUCLEOTIDE SEQUENCE [LARGE SCALE GENOMIC DNA]</scope>
    <source>
        <strain evidence="3 4">DSM 103726</strain>
    </source>
</reference>
<evidence type="ECO:0000313" key="4">
    <source>
        <dbReference type="Proteomes" id="UP001387100"/>
    </source>
</evidence>
<dbReference type="Proteomes" id="UP001387100">
    <property type="component" value="Unassembled WGS sequence"/>
</dbReference>
<proteinExistence type="predicted"/>
<keyword evidence="2" id="KW-1133">Transmembrane helix</keyword>
<comment type="caution">
    <text evidence="3">The sequence shown here is derived from an EMBL/GenBank/DDBJ whole genome shotgun (WGS) entry which is preliminary data.</text>
</comment>
<feature type="transmembrane region" description="Helical" evidence="2">
    <location>
        <begin position="52"/>
        <end position="74"/>
    </location>
</feature>
<dbReference type="EMBL" id="JBBIAA010000006">
    <property type="protein sequence ID" value="MEJ5945272.1"/>
    <property type="molecule type" value="Genomic_DNA"/>
</dbReference>
<name>A0ABU8RJL3_9ACTN</name>
<keyword evidence="4" id="KW-1185">Reference proteome</keyword>